<organism evidence="1 2">
    <name type="scientific">Plasmodium gonderi</name>
    <dbReference type="NCBI Taxonomy" id="77519"/>
    <lineage>
        <taxon>Eukaryota</taxon>
        <taxon>Sar</taxon>
        <taxon>Alveolata</taxon>
        <taxon>Apicomplexa</taxon>
        <taxon>Aconoidasida</taxon>
        <taxon>Haemosporida</taxon>
        <taxon>Plasmodiidae</taxon>
        <taxon>Plasmodium</taxon>
        <taxon>Plasmodium (Plasmodium)</taxon>
    </lineage>
</organism>
<evidence type="ECO:0000313" key="2">
    <source>
        <dbReference type="Proteomes" id="UP000195521"/>
    </source>
</evidence>
<dbReference type="Proteomes" id="UP000195521">
    <property type="component" value="Unassembled WGS sequence"/>
</dbReference>
<dbReference type="InterPro" id="IPR008780">
    <property type="entry name" value="Plasmodium_Vir"/>
</dbReference>
<dbReference type="AlphaFoldDB" id="A0A1Y1JPK2"/>
<reference evidence="2" key="1">
    <citation type="submission" date="2017-04" db="EMBL/GenBank/DDBJ databases">
        <title>Plasmodium gonderi genome.</title>
        <authorList>
            <person name="Arisue N."/>
            <person name="Honma H."/>
            <person name="Kawai S."/>
            <person name="Tougan T."/>
            <person name="Tanabe K."/>
            <person name="Horii T."/>
        </authorList>
    </citation>
    <scope>NUCLEOTIDE SEQUENCE [LARGE SCALE GENOMIC DNA]</scope>
    <source>
        <strain evidence="2">ATCC 30045</strain>
    </source>
</reference>
<sequence>MVYKSTNVRIHYIDTSKLPSQKFYQILHDRSTDLSNNEEYCNSFSYSFGKEKQITDFCLKLRILTQIFLDGLIFNSEECNLDDVISYRNWKNVKELCDYFVDYNYLISLAEPSNANCIDYLNYIEKKTTVFQEIENYCNKKISSQCPNFYNKFLSYNPKSVLSTITCKSTLPKEEKALEIPLKIYNSTTTFGKILLGLAFTSMFFATIYKFTPIGKQLQNNFPNIKNRIRNLNEKVKRLFFHRSENFNPLCEYLEKKYIGYNPV</sequence>
<gene>
    <name evidence="1" type="ORF">PGO_003565</name>
</gene>
<name>A0A1Y1JPK2_PLAGO</name>
<keyword evidence="2" id="KW-1185">Reference proteome</keyword>
<comment type="caution">
    <text evidence="1">The sequence shown here is derived from an EMBL/GenBank/DDBJ whole genome shotgun (WGS) entry which is preliminary data.</text>
</comment>
<dbReference type="GeneID" id="39745354"/>
<protein>
    <submittedName>
        <fullName evidence="1">Variable surface protein</fullName>
    </submittedName>
</protein>
<dbReference type="EMBL" id="BDQF01000416">
    <property type="protein sequence ID" value="GAW84546.1"/>
    <property type="molecule type" value="Genomic_DNA"/>
</dbReference>
<accession>A0A1Y1JPK2</accession>
<proteinExistence type="predicted"/>
<dbReference type="Pfam" id="PF05795">
    <property type="entry name" value="Plasmodium_Vir"/>
    <property type="match status" value="1"/>
</dbReference>
<evidence type="ECO:0000313" key="1">
    <source>
        <dbReference type="EMBL" id="GAW84546.1"/>
    </source>
</evidence>
<dbReference type="RefSeq" id="XP_028547135.1">
    <property type="nucleotide sequence ID" value="XM_028691334.1"/>
</dbReference>